<reference evidence="1" key="2">
    <citation type="submission" date="2018-07" db="EMBL/GenBank/DDBJ databases">
        <authorList>
            <consortium name="NCBI Pathogen Detection Project"/>
        </authorList>
    </citation>
    <scope>NUCLEOTIDE SEQUENCE</scope>
    <source>
        <strain evidence="1">2584-68</strain>
    </source>
</reference>
<reference evidence="1" key="1">
    <citation type="journal article" date="2018" name="Genome Biol.">
        <title>SKESA: strategic k-mer extension for scrupulous assemblies.</title>
        <authorList>
            <person name="Souvorov A."/>
            <person name="Agarwala R."/>
            <person name="Lipman D.J."/>
        </authorList>
    </citation>
    <scope>NUCLEOTIDE SEQUENCE</scope>
    <source>
        <strain evidence="1">2584-68</strain>
    </source>
</reference>
<accession>A0A736RCB5</accession>
<dbReference type="EMBL" id="DAATAH010000126">
    <property type="protein sequence ID" value="HAE7767799.1"/>
    <property type="molecule type" value="Genomic_DNA"/>
</dbReference>
<comment type="caution">
    <text evidence="1">The sequence shown here is derived from an EMBL/GenBank/DDBJ whole genome shotgun (WGS) entry which is preliminary data.</text>
</comment>
<proteinExistence type="predicted"/>
<name>A0A736RCB5_SALHO</name>
<sequence length="142" mass="15979">MEKIAFLYVSEILPGKIANDVHRPVPWVTKETLPVTTNFDVTFGLILKVREPYKVEVDVFFDGKSLLGKDRDDVSADPIVSYVNHDDDYVSIENMSLFGVEISNYGLHKVVAKLYGTSGAVSEENLLSEQECYFVVSKGWLK</sequence>
<gene>
    <name evidence="1" type="ORF">GNB58_004931</name>
</gene>
<protein>
    <submittedName>
        <fullName evidence="1">Uncharacterized protein</fullName>
    </submittedName>
</protein>
<evidence type="ECO:0000313" key="1">
    <source>
        <dbReference type="EMBL" id="HAE7767799.1"/>
    </source>
</evidence>
<dbReference type="AlphaFoldDB" id="A0A736RCB5"/>
<organism evidence="1">
    <name type="scientific">Salmonella enterica subsp. houtenae serovar 45:g,z51:-</name>
    <dbReference type="NCBI Taxonomy" id="1967611"/>
    <lineage>
        <taxon>Bacteria</taxon>
        <taxon>Pseudomonadati</taxon>
        <taxon>Pseudomonadota</taxon>
        <taxon>Gammaproteobacteria</taxon>
        <taxon>Enterobacterales</taxon>
        <taxon>Enterobacteriaceae</taxon>
        <taxon>Salmonella</taxon>
    </lineage>
</organism>